<dbReference type="Pfam" id="PF03592">
    <property type="entry name" value="Terminase_2"/>
    <property type="match status" value="1"/>
</dbReference>
<dbReference type="InterPro" id="IPR005335">
    <property type="entry name" value="Terminase_ssu"/>
</dbReference>
<evidence type="ECO:0000313" key="1">
    <source>
        <dbReference type="EMBL" id="RJT14190.1"/>
    </source>
</evidence>
<dbReference type="InterPro" id="IPR038713">
    <property type="entry name" value="Terminase_Gp1_N_sf"/>
</dbReference>
<evidence type="ECO:0000313" key="2">
    <source>
        <dbReference type="Proteomes" id="UP000284119"/>
    </source>
</evidence>
<sequence length="124" mass="14447">MQQRFVYEYLKDLNQSAAYRRTWYNCAPGSLCAAASRLYRNVKVNRAVQSAMKDRLASGRIRADDVMRWLWNIVIADPNEPIQYRRVNCRKCWSDIARDPTDDPNPDCGFYFGEGIGEIYHSDT</sequence>
<dbReference type="Proteomes" id="UP000284119">
    <property type="component" value="Unassembled WGS sequence"/>
</dbReference>
<name>A0ABX9P194_9GAMM</name>
<keyword evidence="2" id="KW-1185">Reference proteome</keyword>
<protein>
    <submittedName>
        <fullName evidence="1">Terminase small subunit</fullName>
    </submittedName>
</protein>
<gene>
    <name evidence="1" type="ORF">D5396_09420</name>
</gene>
<comment type="caution">
    <text evidence="1">The sequence shown here is derived from an EMBL/GenBank/DDBJ whole genome shotgun (WGS) entry which is preliminary data.</text>
</comment>
<proteinExistence type="predicted"/>
<dbReference type="Gene3D" id="1.10.10.1400">
    <property type="entry name" value="Terminase, small subunit, N-terminal DNA-binding domain, HTH motif"/>
    <property type="match status" value="1"/>
</dbReference>
<reference evidence="1 2" key="1">
    <citation type="submission" date="2018-09" db="EMBL/GenBank/DDBJ databases">
        <authorList>
            <person name="Le Fleche-Mateos A."/>
        </authorList>
    </citation>
    <scope>NUCLEOTIDE SEQUENCE [LARGE SCALE GENOMIC DNA]</scope>
    <source>
        <strain evidence="1 2">DSM 30078</strain>
    </source>
</reference>
<accession>A0ABX9P194</accession>
<organism evidence="1 2">
    <name type="scientific">Rahnella inusitata</name>
    <dbReference type="NCBI Taxonomy" id="58169"/>
    <lineage>
        <taxon>Bacteria</taxon>
        <taxon>Pseudomonadati</taxon>
        <taxon>Pseudomonadota</taxon>
        <taxon>Gammaproteobacteria</taxon>
        <taxon>Enterobacterales</taxon>
        <taxon>Yersiniaceae</taxon>
        <taxon>Rahnella</taxon>
    </lineage>
</organism>
<dbReference type="EMBL" id="RAHG01000003">
    <property type="protein sequence ID" value="RJT14190.1"/>
    <property type="molecule type" value="Genomic_DNA"/>
</dbReference>